<evidence type="ECO:0008006" key="3">
    <source>
        <dbReference type="Google" id="ProtNLM"/>
    </source>
</evidence>
<keyword evidence="2" id="KW-1185">Reference proteome</keyword>
<protein>
    <recommendedName>
        <fullName evidence="3">ESPR domain-containing protein</fullName>
    </recommendedName>
</protein>
<dbReference type="Proteomes" id="UP001500279">
    <property type="component" value="Unassembled WGS sequence"/>
</dbReference>
<accession>A0ABN1K514</accession>
<gene>
    <name evidence="1" type="ORF">GCM10009107_32020</name>
</gene>
<sequence>MVDKASLTSLVSVGSPKLRHQASSIGVAAADAGSFMKVGASGTDGDGARSCGAEQAERSVTANAATVERLDRMRTARLRCNGGVMCFLHLVDLLVQQV</sequence>
<reference evidence="1 2" key="1">
    <citation type="journal article" date="2019" name="Int. J. Syst. Evol. Microbiol.">
        <title>The Global Catalogue of Microorganisms (GCM) 10K type strain sequencing project: providing services to taxonomists for standard genome sequencing and annotation.</title>
        <authorList>
            <consortium name="The Broad Institute Genomics Platform"/>
            <consortium name="The Broad Institute Genome Sequencing Center for Infectious Disease"/>
            <person name="Wu L."/>
            <person name="Ma J."/>
        </authorList>
    </citation>
    <scope>NUCLEOTIDE SEQUENCE [LARGE SCALE GENOMIC DNA]</scope>
    <source>
        <strain evidence="1 2">JCM 15503</strain>
    </source>
</reference>
<name>A0ABN1K514_9BURK</name>
<evidence type="ECO:0000313" key="1">
    <source>
        <dbReference type="EMBL" id="GAA0754990.1"/>
    </source>
</evidence>
<comment type="caution">
    <text evidence="1">The sequence shown here is derived from an EMBL/GenBank/DDBJ whole genome shotgun (WGS) entry which is preliminary data.</text>
</comment>
<evidence type="ECO:0000313" key="2">
    <source>
        <dbReference type="Proteomes" id="UP001500279"/>
    </source>
</evidence>
<organism evidence="1 2">
    <name type="scientific">Ideonella azotifigens</name>
    <dbReference type="NCBI Taxonomy" id="513160"/>
    <lineage>
        <taxon>Bacteria</taxon>
        <taxon>Pseudomonadati</taxon>
        <taxon>Pseudomonadota</taxon>
        <taxon>Betaproteobacteria</taxon>
        <taxon>Burkholderiales</taxon>
        <taxon>Sphaerotilaceae</taxon>
        <taxon>Ideonella</taxon>
    </lineage>
</organism>
<dbReference type="EMBL" id="BAAAEW010000021">
    <property type="protein sequence ID" value="GAA0754990.1"/>
    <property type="molecule type" value="Genomic_DNA"/>
</dbReference>
<proteinExistence type="predicted"/>